<accession>A0A5A7PM18</accession>
<organism evidence="1 2">
    <name type="scientific">Striga asiatica</name>
    <name type="common">Asiatic witchweed</name>
    <name type="synonym">Buchnera asiatica</name>
    <dbReference type="NCBI Taxonomy" id="4170"/>
    <lineage>
        <taxon>Eukaryota</taxon>
        <taxon>Viridiplantae</taxon>
        <taxon>Streptophyta</taxon>
        <taxon>Embryophyta</taxon>
        <taxon>Tracheophyta</taxon>
        <taxon>Spermatophyta</taxon>
        <taxon>Magnoliopsida</taxon>
        <taxon>eudicotyledons</taxon>
        <taxon>Gunneridae</taxon>
        <taxon>Pentapetalae</taxon>
        <taxon>asterids</taxon>
        <taxon>lamiids</taxon>
        <taxon>Lamiales</taxon>
        <taxon>Orobanchaceae</taxon>
        <taxon>Buchnereae</taxon>
        <taxon>Striga</taxon>
    </lineage>
</organism>
<sequence length="246" mass="27964">MSEFAKINLMNLLHALQIFKALYSQPVLSNLCEWRIFHLVPAVAGEEARSATCETGVRVPRLQGMEEASTSRIERRAAAGKFAGLRAIPRSAQSFSSLAAQVLAHFRKHLTILFGPNISPRHFQQIDGSYTSKEPWANSFHEIRRAHPRISLPFKPYFFTYLRGPPISRHSQFSLSKFTENSPYRQPLTTSHRSHRRVKQPFAEPSLCHRRGLARTTAEHPIKSPSSSPNLHQICPLGHSWNYSPF</sequence>
<dbReference type="Proteomes" id="UP000325081">
    <property type="component" value="Unassembled WGS sequence"/>
</dbReference>
<comment type="caution">
    <text evidence="1">The sequence shown here is derived from an EMBL/GenBank/DDBJ whole genome shotgun (WGS) entry which is preliminary data.</text>
</comment>
<proteinExistence type="predicted"/>
<protein>
    <submittedName>
        <fullName evidence="1">Amidase</fullName>
    </submittedName>
</protein>
<evidence type="ECO:0000313" key="2">
    <source>
        <dbReference type="Proteomes" id="UP000325081"/>
    </source>
</evidence>
<name>A0A5A7PM18_STRAF</name>
<dbReference type="EMBL" id="BKCP01004794">
    <property type="protein sequence ID" value="GER33800.1"/>
    <property type="molecule type" value="Genomic_DNA"/>
</dbReference>
<gene>
    <name evidence="1" type="ORF">STAS_09959</name>
</gene>
<dbReference type="AlphaFoldDB" id="A0A5A7PM18"/>
<keyword evidence="2" id="KW-1185">Reference proteome</keyword>
<reference evidence="2" key="1">
    <citation type="journal article" date="2019" name="Curr. Biol.">
        <title>Genome Sequence of Striga asiatica Provides Insight into the Evolution of Plant Parasitism.</title>
        <authorList>
            <person name="Yoshida S."/>
            <person name="Kim S."/>
            <person name="Wafula E.K."/>
            <person name="Tanskanen J."/>
            <person name="Kim Y.M."/>
            <person name="Honaas L."/>
            <person name="Yang Z."/>
            <person name="Spallek T."/>
            <person name="Conn C.E."/>
            <person name="Ichihashi Y."/>
            <person name="Cheong K."/>
            <person name="Cui S."/>
            <person name="Der J.P."/>
            <person name="Gundlach H."/>
            <person name="Jiao Y."/>
            <person name="Hori C."/>
            <person name="Ishida J.K."/>
            <person name="Kasahara H."/>
            <person name="Kiba T."/>
            <person name="Kim M.S."/>
            <person name="Koo N."/>
            <person name="Laohavisit A."/>
            <person name="Lee Y.H."/>
            <person name="Lumba S."/>
            <person name="McCourt P."/>
            <person name="Mortimer J.C."/>
            <person name="Mutuku J.M."/>
            <person name="Nomura T."/>
            <person name="Sasaki-Sekimoto Y."/>
            <person name="Seto Y."/>
            <person name="Wang Y."/>
            <person name="Wakatake T."/>
            <person name="Sakakibara H."/>
            <person name="Demura T."/>
            <person name="Yamaguchi S."/>
            <person name="Yoneyama K."/>
            <person name="Manabe R.I."/>
            <person name="Nelson D.C."/>
            <person name="Schulman A.H."/>
            <person name="Timko M.P."/>
            <person name="dePamphilis C.W."/>
            <person name="Choi D."/>
            <person name="Shirasu K."/>
        </authorList>
    </citation>
    <scope>NUCLEOTIDE SEQUENCE [LARGE SCALE GENOMIC DNA]</scope>
    <source>
        <strain evidence="2">cv. UVA1</strain>
    </source>
</reference>
<evidence type="ECO:0000313" key="1">
    <source>
        <dbReference type="EMBL" id="GER33800.1"/>
    </source>
</evidence>